<dbReference type="Gene3D" id="3.40.50.300">
    <property type="entry name" value="P-loop containing nucleotide triphosphate hydrolases"/>
    <property type="match status" value="1"/>
</dbReference>
<evidence type="ECO:0000256" key="5">
    <source>
        <dbReference type="ARBA" id="ARBA00022777"/>
    </source>
</evidence>
<dbReference type="HOGENOM" id="CLU_057180_0_0_9"/>
<dbReference type="RefSeq" id="WP_005606840.1">
    <property type="nucleotide sequence ID" value="NZ_CP102283.1"/>
</dbReference>
<evidence type="ECO:0000256" key="2">
    <source>
        <dbReference type="ARBA" id="ARBA00022490"/>
    </source>
</evidence>
<dbReference type="AlphaFoldDB" id="C8NG17"/>
<organism evidence="10 11">
    <name type="scientific">Granulicatella adiacens ATCC 49175</name>
    <dbReference type="NCBI Taxonomy" id="638301"/>
    <lineage>
        <taxon>Bacteria</taxon>
        <taxon>Bacillati</taxon>
        <taxon>Bacillota</taxon>
        <taxon>Bacilli</taxon>
        <taxon>Lactobacillales</taxon>
        <taxon>Carnobacteriaceae</taxon>
        <taxon>Granulicatella</taxon>
    </lineage>
</organism>
<dbReference type="PROSITE" id="PS51219">
    <property type="entry name" value="DPCK"/>
    <property type="match status" value="1"/>
</dbReference>
<dbReference type="GO" id="GO:0004140">
    <property type="term" value="F:dephospho-CoA kinase activity"/>
    <property type="evidence" value="ECO:0007669"/>
    <property type="project" value="UniProtKB-UniRule"/>
</dbReference>
<feature type="binding site" evidence="8">
    <location>
        <begin position="11"/>
        <end position="16"/>
    </location>
    <ligand>
        <name>ATP</name>
        <dbReference type="ChEBI" id="CHEBI:30616"/>
    </ligand>
</feature>
<dbReference type="PANTHER" id="PTHR10695">
    <property type="entry name" value="DEPHOSPHO-COA KINASE-RELATED"/>
    <property type="match status" value="1"/>
</dbReference>
<keyword evidence="11" id="KW-1185">Reference proteome</keyword>
<keyword evidence="3 8" id="KW-0808">Transferase</keyword>
<comment type="pathway">
    <text evidence="8">Cofactor biosynthesis; coenzyme A biosynthesis; CoA from (R)-pantothenate: step 5/5.</text>
</comment>
<comment type="function">
    <text evidence="8">Catalyzes the phosphorylation of the 3'-hydroxyl group of dephosphocoenzyme A to form coenzyme A.</text>
</comment>
<protein>
    <recommendedName>
        <fullName evidence="8 9">Dephospho-CoA kinase</fullName>
        <ecNumber evidence="8 9">2.7.1.24</ecNumber>
    </recommendedName>
    <alternativeName>
        <fullName evidence="8">Dephosphocoenzyme A kinase</fullName>
    </alternativeName>
</protein>
<keyword evidence="2 8" id="KW-0963">Cytoplasm</keyword>
<comment type="subcellular location">
    <subcellularLocation>
        <location evidence="8">Cytoplasm</location>
    </subcellularLocation>
</comment>
<dbReference type="FunFam" id="3.40.50.300:FF:000991">
    <property type="entry name" value="Dephospho-CoA kinase"/>
    <property type="match status" value="1"/>
</dbReference>
<name>C8NG17_9LACT</name>
<evidence type="ECO:0000256" key="4">
    <source>
        <dbReference type="ARBA" id="ARBA00022741"/>
    </source>
</evidence>
<dbReference type="GO" id="GO:0005737">
    <property type="term" value="C:cytoplasm"/>
    <property type="evidence" value="ECO:0007669"/>
    <property type="project" value="UniProtKB-SubCell"/>
</dbReference>
<proteinExistence type="inferred from homology"/>
<dbReference type="GeneID" id="78412802"/>
<keyword evidence="7 8" id="KW-0173">Coenzyme A biosynthesis</keyword>
<sequence>MRVIGLTGGIASGKSTISNIFKNAGIPIIDADVVARKVVEKNSVGLTSLTKRFGNSILLDDGSLDRTQLGRKMFSDASVLKEVNDLLQPLIRTEIELQIQEAKKQNHPLIILDIPLLFEMHYETLCDEIIVVVVSVETQIQRLKNRNGLTKEEALKRIASQMSLEEKVKKADIVWTNEGSIEELEARVHQWLLENFRKK</sequence>
<dbReference type="STRING" id="638301.HMPREF0444_0862"/>
<evidence type="ECO:0000313" key="11">
    <source>
        <dbReference type="Proteomes" id="UP000005926"/>
    </source>
</evidence>
<keyword evidence="6 8" id="KW-0067">ATP-binding</keyword>
<dbReference type="eggNOG" id="COG0237">
    <property type="taxonomic scope" value="Bacteria"/>
</dbReference>
<accession>C8NG17</accession>
<dbReference type="SUPFAM" id="SSF52540">
    <property type="entry name" value="P-loop containing nucleoside triphosphate hydrolases"/>
    <property type="match status" value="1"/>
</dbReference>
<evidence type="ECO:0000256" key="3">
    <source>
        <dbReference type="ARBA" id="ARBA00022679"/>
    </source>
</evidence>
<dbReference type="EMBL" id="ACKZ01000016">
    <property type="protein sequence ID" value="EEW37503.1"/>
    <property type="molecule type" value="Genomic_DNA"/>
</dbReference>
<evidence type="ECO:0000256" key="1">
    <source>
        <dbReference type="ARBA" id="ARBA00009018"/>
    </source>
</evidence>
<dbReference type="InterPro" id="IPR001977">
    <property type="entry name" value="Depp_CoAkinase"/>
</dbReference>
<dbReference type="EC" id="2.7.1.24" evidence="8 9"/>
<gene>
    <name evidence="8 10" type="primary">coaE</name>
    <name evidence="10" type="ORF">HMPREF0444_0862</name>
</gene>
<reference evidence="10 11" key="1">
    <citation type="submission" date="2009-08" db="EMBL/GenBank/DDBJ databases">
        <authorList>
            <person name="Muzny D."/>
            <person name="Qin X."/>
            <person name="Deng J."/>
            <person name="Jiang H."/>
            <person name="Liu Y."/>
            <person name="Qu J."/>
            <person name="Song X.-Z."/>
            <person name="Zhang L."/>
            <person name="Thornton R."/>
            <person name="Coyle M."/>
            <person name="Francisco L."/>
            <person name="Jackson L."/>
            <person name="Javaid M."/>
            <person name="Korchina V."/>
            <person name="Kovar C."/>
            <person name="Mata R."/>
            <person name="Mathew T."/>
            <person name="Ngo R."/>
            <person name="Nguyen L."/>
            <person name="Nguyen N."/>
            <person name="Okwuonu G."/>
            <person name="Ongeri F."/>
            <person name="Pham C."/>
            <person name="Simmons D."/>
            <person name="Wilczek-Boney K."/>
            <person name="Hale W."/>
            <person name="Jakkamsetti A."/>
            <person name="Pham P."/>
            <person name="Ruth R."/>
            <person name="San Lucas F."/>
            <person name="Warren J."/>
            <person name="Zhang J."/>
            <person name="Zhao Z."/>
            <person name="Zhou C."/>
            <person name="Zhu D."/>
            <person name="Lee S."/>
            <person name="Bess C."/>
            <person name="Blankenburg K."/>
            <person name="Forbes L."/>
            <person name="Fu Q."/>
            <person name="Gubbala S."/>
            <person name="Hirani K."/>
            <person name="Jayaseelan J.C."/>
            <person name="Lara F."/>
            <person name="Munidasa M."/>
            <person name="Palculict T."/>
            <person name="Patil S."/>
            <person name="Pu L.-L."/>
            <person name="Saada N."/>
            <person name="Tang L."/>
            <person name="Weissenberger G."/>
            <person name="Zhu Y."/>
            <person name="Hemphill L."/>
            <person name="Shang Y."/>
            <person name="Youmans B."/>
            <person name="Ayvaz T."/>
            <person name="Ross M."/>
            <person name="Santibanez J."/>
            <person name="Aqrawi P."/>
            <person name="Gross S."/>
            <person name="Joshi V."/>
            <person name="Fowler G."/>
            <person name="Nazareth L."/>
            <person name="Reid J."/>
            <person name="Worley K."/>
            <person name="Petrosino J."/>
            <person name="Highlander S."/>
            <person name="Gibbs R."/>
        </authorList>
    </citation>
    <scope>NUCLEOTIDE SEQUENCE [LARGE SCALE GENOMIC DNA]</scope>
    <source>
        <strain evidence="10 11">ATCC 49175</strain>
    </source>
</reference>
<keyword evidence="4 8" id="KW-0547">Nucleotide-binding</keyword>
<dbReference type="NCBIfam" id="TIGR00152">
    <property type="entry name" value="dephospho-CoA kinase"/>
    <property type="match status" value="1"/>
</dbReference>
<dbReference type="CDD" id="cd02022">
    <property type="entry name" value="DPCK"/>
    <property type="match status" value="1"/>
</dbReference>
<dbReference type="HAMAP" id="MF_00376">
    <property type="entry name" value="Dephospho_CoA_kinase"/>
    <property type="match status" value="1"/>
</dbReference>
<dbReference type="UniPathway" id="UPA00241">
    <property type="reaction ID" value="UER00356"/>
</dbReference>
<comment type="caution">
    <text evidence="10">The sequence shown here is derived from an EMBL/GenBank/DDBJ whole genome shotgun (WGS) entry which is preliminary data.</text>
</comment>
<dbReference type="Pfam" id="PF01121">
    <property type="entry name" value="CoaE"/>
    <property type="match status" value="1"/>
</dbReference>
<dbReference type="PANTHER" id="PTHR10695:SF46">
    <property type="entry name" value="BIFUNCTIONAL COENZYME A SYNTHASE-RELATED"/>
    <property type="match status" value="1"/>
</dbReference>
<comment type="similarity">
    <text evidence="1 8">Belongs to the CoaE family.</text>
</comment>
<dbReference type="Proteomes" id="UP000005926">
    <property type="component" value="Unassembled WGS sequence"/>
</dbReference>
<evidence type="ECO:0000256" key="6">
    <source>
        <dbReference type="ARBA" id="ARBA00022840"/>
    </source>
</evidence>
<evidence type="ECO:0000256" key="9">
    <source>
        <dbReference type="NCBIfam" id="TIGR00152"/>
    </source>
</evidence>
<dbReference type="GO" id="GO:0015937">
    <property type="term" value="P:coenzyme A biosynthetic process"/>
    <property type="evidence" value="ECO:0007669"/>
    <property type="project" value="UniProtKB-UniRule"/>
</dbReference>
<evidence type="ECO:0000256" key="7">
    <source>
        <dbReference type="ARBA" id="ARBA00022993"/>
    </source>
</evidence>
<evidence type="ECO:0000256" key="8">
    <source>
        <dbReference type="HAMAP-Rule" id="MF_00376"/>
    </source>
</evidence>
<dbReference type="InterPro" id="IPR027417">
    <property type="entry name" value="P-loop_NTPase"/>
</dbReference>
<keyword evidence="5 8" id="KW-0418">Kinase</keyword>
<dbReference type="GO" id="GO:0005524">
    <property type="term" value="F:ATP binding"/>
    <property type="evidence" value="ECO:0007669"/>
    <property type="project" value="UniProtKB-UniRule"/>
</dbReference>
<evidence type="ECO:0000313" key="10">
    <source>
        <dbReference type="EMBL" id="EEW37503.1"/>
    </source>
</evidence>
<comment type="catalytic activity">
    <reaction evidence="8">
        <text>3'-dephospho-CoA + ATP = ADP + CoA + H(+)</text>
        <dbReference type="Rhea" id="RHEA:18245"/>
        <dbReference type="ChEBI" id="CHEBI:15378"/>
        <dbReference type="ChEBI" id="CHEBI:30616"/>
        <dbReference type="ChEBI" id="CHEBI:57287"/>
        <dbReference type="ChEBI" id="CHEBI:57328"/>
        <dbReference type="ChEBI" id="CHEBI:456216"/>
        <dbReference type="EC" id="2.7.1.24"/>
    </reaction>
</comment>